<evidence type="ECO:0008006" key="4">
    <source>
        <dbReference type="Google" id="ProtNLM"/>
    </source>
</evidence>
<dbReference type="AlphaFoldDB" id="A0AAY5K729"/>
<organism evidence="2 3">
    <name type="scientific">Esox lucius</name>
    <name type="common">Northern pike</name>
    <dbReference type="NCBI Taxonomy" id="8010"/>
    <lineage>
        <taxon>Eukaryota</taxon>
        <taxon>Metazoa</taxon>
        <taxon>Chordata</taxon>
        <taxon>Craniata</taxon>
        <taxon>Vertebrata</taxon>
        <taxon>Euteleostomi</taxon>
        <taxon>Actinopterygii</taxon>
        <taxon>Neopterygii</taxon>
        <taxon>Teleostei</taxon>
        <taxon>Protacanthopterygii</taxon>
        <taxon>Esociformes</taxon>
        <taxon>Esocidae</taxon>
        <taxon>Esox</taxon>
    </lineage>
</organism>
<evidence type="ECO:0000313" key="2">
    <source>
        <dbReference type="Ensembl" id="ENSELUP00000082117.1"/>
    </source>
</evidence>
<feature type="chain" id="PRO_5044206697" description="Granulins domain-containing protein" evidence="1">
    <location>
        <begin position="18"/>
        <end position="58"/>
    </location>
</feature>
<dbReference type="Ensembl" id="ENSELUT00000111058.1">
    <property type="protein sequence ID" value="ENSELUP00000082117.1"/>
    <property type="gene ID" value="ENSELUG00000035402.1"/>
</dbReference>
<sequence length="58" mass="6059">MWGIAVVVLVVTGSVSCYTTCPDGKVCPDQSSCCVTNGEYACCPVPSTLSASMQHDEK</sequence>
<reference evidence="2" key="3">
    <citation type="submission" date="2025-09" db="UniProtKB">
        <authorList>
            <consortium name="Ensembl"/>
        </authorList>
    </citation>
    <scope>IDENTIFICATION</scope>
</reference>
<reference evidence="2 3" key="1">
    <citation type="submission" date="2020-02" db="EMBL/GenBank/DDBJ databases">
        <title>Esox lucius (northern pike) genome, fEsoLuc1, primary haplotype.</title>
        <authorList>
            <person name="Myers G."/>
            <person name="Karagic N."/>
            <person name="Meyer A."/>
            <person name="Pippel M."/>
            <person name="Reichard M."/>
            <person name="Winkler S."/>
            <person name="Tracey A."/>
            <person name="Sims Y."/>
            <person name="Howe K."/>
            <person name="Rhie A."/>
            <person name="Formenti G."/>
            <person name="Durbin R."/>
            <person name="Fedrigo O."/>
            <person name="Jarvis E.D."/>
        </authorList>
    </citation>
    <scope>NUCLEOTIDE SEQUENCE [LARGE SCALE GENOMIC DNA]</scope>
</reference>
<name>A0AAY5K729_ESOLU</name>
<evidence type="ECO:0000256" key="1">
    <source>
        <dbReference type="SAM" id="SignalP"/>
    </source>
</evidence>
<evidence type="ECO:0000313" key="3">
    <source>
        <dbReference type="Proteomes" id="UP000265140"/>
    </source>
</evidence>
<feature type="signal peptide" evidence="1">
    <location>
        <begin position="1"/>
        <end position="17"/>
    </location>
</feature>
<keyword evidence="3" id="KW-1185">Reference proteome</keyword>
<dbReference type="GeneTree" id="ENSGT01120000277697"/>
<accession>A0AAY5K729</accession>
<reference evidence="2" key="2">
    <citation type="submission" date="2025-08" db="UniProtKB">
        <authorList>
            <consortium name="Ensembl"/>
        </authorList>
    </citation>
    <scope>IDENTIFICATION</scope>
</reference>
<dbReference type="Proteomes" id="UP000265140">
    <property type="component" value="Chromosome 14"/>
</dbReference>
<proteinExistence type="predicted"/>
<protein>
    <recommendedName>
        <fullName evidence="4">Granulins domain-containing protein</fullName>
    </recommendedName>
</protein>
<keyword evidence="1" id="KW-0732">Signal</keyword>